<keyword evidence="8" id="KW-1133">Transmembrane helix</keyword>
<comment type="catalytic activity">
    <reaction evidence="1">
        <text>ATP + protein L-histidine = ADP + protein N-phospho-L-histidine.</text>
        <dbReference type="EC" id="2.7.13.3"/>
    </reaction>
</comment>
<keyword evidence="5 10" id="KW-0418">Kinase</keyword>
<evidence type="ECO:0000256" key="3">
    <source>
        <dbReference type="ARBA" id="ARBA00022679"/>
    </source>
</evidence>
<dbReference type="AlphaFoldDB" id="A0A9X1FN99"/>
<keyword evidence="4" id="KW-0547">Nucleotide-binding</keyword>
<dbReference type="RefSeq" id="WP_219051053.1">
    <property type="nucleotide sequence ID" value="NZ_JAHWDP010000001.1"/>
</dbReference>
<name>A0A9X1FN99_9FLAO</name>
<keyword evidence="6" id="KW-0067">ATP-binding</keyword>
<dbReference type="EC" id="2.7.13.3" evidence="2"/>
<gene>
    <name evidence="10" type="ORF">KXJ69_02815</name>
</gene>
<evidence type="ECO:0000256" key="8">
    <source>
        <dbReference type="SAM" id="Phobius"/>
    </source>
</evidence>
<dbReference type="CDD" id="cd00082">
    <property type="entry name" value="HisKA"/>
    <property type="match status" value="1"/>
</dbReference>
<dbReference type="PROSITE" id="PS50109">
    <property type="entry name" value="HIS_KIN"/>
    <property type="match status" value="1"/>
</dbReference>
<sequence length="384" mass="44728">MPNKIALTRWFFLLTSVVIISLILWNTYQFFTQLKENERNKMTIWAAAFQEFQEVEITNKDWNSKLILSVLQSNTTTPMILHTHKEDKYDVNNLDSLLIKDPERRDRLIEQFKSEYMPIEIMYKDTVLQTIYYGNSPIINKIKYYPAALIVIILLFFLAIYFFYQTSKSAEQNKLWAGMAKETAHQIGTPLSSLTGWTEILKEEKVNPEYITEIDKDISRLKTITERFSKIGSIPKLENVDLVFETQQSFDYLKSRSSKLIKFEIKIPKEPIYVDLNPQLYGWTIENLFKNSIDAMRGQGKITLEIIQEPKKALIRISDSGKGIPKRDFKKIFNPGYTTKKRGWGLGLSLAKRIIQDYHKGKIYVLKSVKNEGTTFEISLPKSS</sequence>
<dbReference type="PANTHER" id="PTHR43065">
    <property type="entry name" value="SENSOR HISTIDINE KINASE"/>
    <property type="match status" value="1"/>
</dbReference>
<evidence type="ECO:0000256" key="2">
    <source>
        <dbReference type="ARBA" id="ARBA00012438"/>
    </source>
</evidence>
<feature type="transmembrane region" description="Helical" evidence="8">
    <location>
        <begin position="6"/>
        <end position="25"/>
    </location>
</feature>
<keyword evidence="8" id="KW-0812">Transmembrane</keyword>
<dbReference type="Pfam" id="PF00512">
    <property type="entry name" value="HisKA"/>
    <property type="match status" value="1"/>
</dbReference>
<dbReference type="InterPro" id="IPR003594">
    <property type="entry name" value="HATPase_dom"/>
</dbReference>
<feature type="transmembrane region" description="Helical" evidence="8">
    <location>
        <begin position="144"/>
        <end position="164"/>
    </location>
</feature>
<accession>A0A9X1FN99</accession>
<keyword evidence="7" id="KW-0902">Two-component regulatory system</keyword>
<feature type="domain" description="Histidine kinase" evidence="9">
    <location>
        <begin position="182"/>
        <end position="384"/>
    </location>
</feature>
<keyword evidence="8" id="KW-0472">Membrane</keyword>
<dbReference type="GO" id="GO:0005524">
    <property type="term" value="F:ATP binding"/>
    <property type="evidence" value="ECO:0007669"/>
    <property type="project" value="UniProtKB-KW"/>
</dbReference>
<comment type="caution">
    <text evidence="10">The sequence shown here is derived from an EMBL/GenBank/DDBJ whole genome shotgun (WGS) entry which is preliminary data.</text>
</comment>
<keyword evidence="11" id="KW-1185">Reference proteome</keyword>
<reference evidence="10" key="1">
    <citation type="submission" date="2021-07" db="EMBL/GenBank/DDBJ databases">
        <title>Aureisphaera sp. CAU 1614 isolated from sea sediment.</title>
        <authorList>
            <person name="Kim W."/>
        </authorList>
    </citation>
    <scope>NUCLEOTIDE SEQUENCE</scope>
    <source>
        <strain evidence="10">CAU 1614</strain>
    </source>
</reference>
<dbReference type="PANTHER" id="PTHR43065:SF46">
    <property type="entry name" value="C4-DICARBOXYLATE TRANSPORT SENSOR PROTEIN DCTB"/>
    <property type="match status" value="1"/>
</dbReference>
<organism evidence="10 11">
    <name type="scientific">Halomarinibacterium sedimenti</name>
    <dbReference type="NCBI Taxonomy" id="2857106"/>
    <lineage>
        <taxon>Bacteria</taxon>
        <taxon>Pseudomonadati</taxon>
        <taxon>Bacteroidota</taxon>
        <taxon>Flavobacteriia</taxon>
        <taxon>Flavobacteriales</taxon>
        <taxon>Flavobacteriaceae</taxon>
        <taxon>Halomarinibacterium</taxon>
    </lineage>
</organism>
<evidence type="ECO:0000313" key="10">
    <source>
        <dbReference type="EMBL" id="MBW2937019.1"/>
    </source>
</evidence>
<protein>
    <recommendedName>
        <fullName evidence="2">histidine kinase</fullName>
        <ecNumber evidence="2">2.7.13.3</ecNumber>
    </recommendedName>
</protein>
<dbReference type="GO" id="GO:0000155">
    <property type="term" value="F:phosphorelay sensor kinase activity"/>
    <property type="evidence" value="ECO:0007669"/>
    <property type="project" value="InterPro"/>
</dbReference>
<dbReference type="Pfam" id="PF02518">
    <property type="entry name" value="HATPase_c"/>
    <property type="match status" value="1"/>
</dbReference>
<evidence type="ECO:0000256" key="5">
    <source>
        <dbReference type="ARBA" id="ARBA00022777"/>
    </source>
</evidence>
<dbReference type="Proteomes" id="UP001138686">
    <property type="component" value="Unassembled WGS sequence"/>
</dbReference>
<evidence type="ECO:0000256" key="1">
    <source>
        <dbReference type="ARBA" id="ARBA00000085"/>
    </source>
</evidence>
<evidence type="ECO:0000256" key="7">
    <source>
        <dbReference type="ARBA" id="ARBA00023012"/>
    </source>
</evidence>
<proteinExistence type="predicted"/>
<evidence type="ECO:0000259" key="9">
    <source>
        <dbReference type="PROSITE" id="PS50109"/>
    </source>
</evidence>
<evidence type="ECO:0000256" key="6">
    <source>
        <dbReference type="ARBA" id="ARBA00022840"/>
    </source>
</evidence>
<evidence type="ECO:0000256" key="4">
    <source>
        <dbReference type="ARBA" id="ARBA00022741"/>
    </source>
</evidence>
<evidence type="ECO:0000313" key="11">
    <source>
        <dbReference type="Proteomes" id="UP001138686"/>
    </source>
</evidence>
<dbReference type="SMART" id="SM00387">
    <property type="entry name" value="HATPase_c"/>
    <property type="match status" value="1"/>
</dbReference>
<dbReference type="EMBL" id="JAHWDP010000001">
    <property type="protein sequence ID" value="MBW2937019.1"/>
    <property type="molecule type" value="Genomic_DNA"/>
</dbReference>
<dbReference type="InterPro" id="IPR003661">
    <property type="entry name" value="HisK_dim/P_dom"/>
</dbReference>
<keyword evidence="3" id="KW-0808">Transferase</keyword>
<dbReference type="InterPro" id="IPR005467">
    <property type="entry name" value="His_kinase_dom"/>
</dbReference>